<feature type="compositionally biased region" description="Basic residues" evidence="4">
    <location>
        <begin position="1270"/>
        <end position="1279"/>
    </location>
</feature>
<evidence type="ECO:0000256" key="1">
    <source>
        <dbReference type="ARBA" id="ARBA00004123"/>
    </source>
</evidence>
<dbReference type="GO" id="GO:0005730">
    <property type="term" value="C:nucleolus"/>
    <property type="evidence" value="ECO:0007669"/>
    <property type="project" value="InterPro"/>
</dbReference>
<sequence>MAEMESQDVGEPMSLGEGTKSSVRPADRHGLLKHSREFLDFFWDIAKPEQETRLEATEKLLEYLRTRPVGSEMKYALKRLITGLGVGRETARPCYSLALAQLLQSFEDIPLCSILQQIQEKHDLQKVKKAMMRPALFANLFGVLALFQSGRLVKDSEALMKSVKLLQALAQHYNHLQEQPQKALVDILSEVPEATLQEVLPKVLKADLNSVLGSPEHLELFLLAQQKVPTKLEKLMGSVNLFSDENIPRLVTVLKMAATSVKKERKLPAVALDLLRLALQEDKFPRFWKEVVEQGLLKKQFWPASYLCFRLLGAALPLLSKEQLQLVMRGDVIRHYGEHMVTAKFPNQFKFAPEMNEYVGTFLEGCRDDPERQLAVVVAFTSVTNQGLPVVPTFWRVVRSLSASALKGYVAWLRDMFLQPDLDSLVDFSTSNQKKAQDASLHGPERAVYRLRKWIILRMVSIVDSLHLEKEEALIEEVARFCFFHSFFEKKKPTSQIPETEQQFSFPMEGRAREVVSNAFFSLLQTLSTQFRQAPEQTQDRQPWTYRLVQFADMLLNHSRNVAPLAPFTTQQRQAWDRMLQTLKELEARSSEAKATAFQHLLLLVGIHLFKSPTESCDLLGDIQTCIKKGLGEKTRRTRSKATNPQEPPWVEVLVEILLALLAQPSHLIRQVARSVFSHICSHLTPRALQLILDVLNPEQSQDEDDNVVVTDDSEKQLEDEEVLAIEGQGGVGRHMVSNGEVRLPGTRGHPQDKTSDSEDNKNSESEEESNEEESDEEDRDGDVDPGFREQLMAVLQAGKALGGVDNEDDEEEVGDEAMMALDQNLASLFAEQKLRIQARRDEKNKIQKEKALRRDFQIRVLDLIEVLVTKQPENPLVLELLEPLLNIIRRSMRTSSTKQEQDLLHKTARIFTHHLCRSRHYCHDVGNCVETLYTQVERLVQQASHQADSSISLYYFNASLYLLRVLKGNTADSSICKTQKKEKAGTDTSTKPKGPKVAQATSCLDLSLVTPVYSSALSSFLTKRNSPLTIPMFLSLFSRHPVLCKSLLPVVVQHVTGQVRPRHQAQACLLLQKTLPIRELRLCFEDPEWEQLVGQILAKVTENLRALGEAQTKSEHLKERSSLELLNALFRIINHEVSRGLKKEVTRQEGPVSAKKLTVDLTCIRSVLQSQQPNLQQRVQQGEHSTGSSRLYDLYWQAMKILGVQRPKSEKKDAKEVPSATQNPISMKRKKKGFLPETKKRKKRKSEGTTQEENAKPTSISGDQPPSTGKKRKKRMKAKVAAQAQVNGTPAASLAIKSPDPEPPAANPSTPAKTPKLQKKNRKLSQVNGDTFVSPTEPAGEKQHQKELPKKGVSGKSPHSALPQKKARLSLASKSPSLLQTGAKKKKAQMRKERKS</sequence>
<evidence type="ECO:0000256" key="4">
    <source>
        <dbReference type="SAM" id="MobiDB-lite"/>
    </source>
</evidence>
<reference evidence="6" key="1">
    <citation type="submission" date="2025-08" db="UniProtKB">
        <authorList>
            <consortium name="RefSeq"/>
        </authorList>
    </citation>
    <scope>IDENTIFICATION</scope>
    <source>
        <tissue evidence="6">Kidney</tissue>
    </source>
</reference>
<gene>
    <name evidence="6" type="primary">MYBBP1A</name>
</gene>
<dbReference type="Proteomes" id="UP000515202">
    <property type="component" value="Unplaced"/>
</dbReference>
<protein>
    <submittedName>
        <fullName evidence="6">Myb-binding protein 1A isoform X1</fullName>
    </submittedName>
</protein>
<feature type="compositionally biased region" description="Basic residues" evidence="4">
    <location>
        <begin position="1228"/>
        <end position="1246"/>
    </location>
</feature>
<dbReference type="GO" id="GO:0003723">
    <property type="term" value="F:RNA binding"/>
    <property type="evidence" value="ECO:0007669"/>
    <property type="project" value="TreeGrafter"/>
</dbReference>
<dbReference type="SUPFAM" id="SSF48371">
    <property type="entry name" value="ARM repeat"/>
    <property type="match status" value="1"/>
</dbReference>
<feature type="compositionally biased region" description="Basic and acidic residues" evidence="4">
    <location>
        <begin position="1340"/>
        <end position="1351"/>
    </location>
</feature>
<feature type="region of interest" description="Disordered" evidence="4">
    <location>
        <begin position="1207"/>
        <end position="1397"/>
    </location>
</feature>
<feature type="compositionally biased region" description="Basic residues" evidence="4">
    <location>
        <begin position="1384"/>
        <end position="1397"/>
    </location>
</feature>
<evidence type="ECO:0000256" key="3">
    <source>
        <dbReference type="ARBA" id="ARBA00023242"/>
    </source>
</evidence>
<name>A0A6P6CFK4_PTEVA</name>
<dbReference type="InterPro" id="IPR016024">
    <property type="entry name" value="ARM-type_fold"/>
</dbReference>
<proteinExistence type="inferred from homology"/>
<dbReference type="GO" id="GO:0003714">
    <property type="term" value="F:transcription corepressor activity"/>
    <property type="evidence" value="ECO:0007669"/>
    <property type="project" value="TreeGrafter"/>
</dbReference>
<evidence type="ECO:0000256" key="2">
    <source>
        <dbReference type="ARBA" id="ARBA00006809"/>
    </source>
</evidence>
<accession>A0A6P6CFK4</accession>
<feature type="compositionally biased region" description="Basic and acidic residues" evidence="4">
    <location>
        <begin position="750"/>
        <end position="765"/>
    </location>
</feature>
<comment type="similarity">
    <text evidence="2">Belongs to the MYBBP1A family.</text>
</comment>
<dbReference type="PANTHER" id="PTHR13213:SF2">
    <property type="entry name" value="MYB-BINDING PROTEIN 1A"/>
    <property type="match status" value="1"/>
</dbReference>
<dbReference type="InterPro" id="IPR007015">
    <property type="entry name" value="DNA_pol_V/MYBBP1A"/>
</dbReference>
<keyword evidence="5" id="KW-1185">Reference proteome</keyword>
<dbReference type="RefSeq" id="XP_023386217.1">
    <property type="nucleotide sequence ID" value="XM_023530449.1"/>
</dbReference>
<dbReference type="Pfam" id="PF04931">
    <property type="entry name" value="DNA_pol_phi"/>
    <property type="match status" value="1"/>
</dbReference>
<evidence type="ECO:0000313" key="6">
    <source>
        <dbReference type="RefSeq" id="XP_023386217.1"/>
    </source>
</evidence>
<feature type="compositionally biased region" description="Polar residues" evidence="4">
    <location>
        <begin position="1325"/>
        <end position="1335"/>
    </location>
</feature>
<feature type="compositionally biased region" description="Acidic residues" evidence="4">
    <location>
        <begin position="766"/>
        <end position="784"/>
    </location>
</feature>
<evidence type="ECO:0000313" key="5">
    <source>
        <dbReference type="Proteomes" id="UP000515202"/>
    </source>
</evidence>
<dbReference type="OrthoDB" id="342531at2759"/>
<dbReference type="PANTHER" id="PTHR13213">
    <property type="entry name" value="MYB-BINDING PROTEIN 1A FAMILY MEMBER"/>
    <property type="match status" value="1"/>
</dbReference>
<dbReference type="CTD" id="10514"/>
<dbReference type="GeneID" id="105291802"/>
<feature type="region of interest" description="Disordered" evidence="4">
    <location>
        <begin position="700"/>
        <end position="786"/>
    </location>
</feature>
<comment type="subcellular location">
    <subcellularLocation>
        <location evidence="1">Nucleus</location>
    </subcellularLocation>
</comment>
<feature type="compositionally biased region" description="Basic and acidic residues" evidence="4">
    <location>
        <begin position="1208"/>
        <end position="1217"/>
    </location>
</feature>
<keyword evidence="3" id="KW-0539">Nucleus</keyword>
<feature type="compositionally biased region" description="Polar residues" evidence="4">
    <location>
        <begin position="1249"/>
        <end position="1268"/>
    </location>
</feature>
<feature type="region of interest" description="Disordered" evidence="4">
    <location>
        <begin position="1"/>
        <end position="26"/>
    </location>
</feature>
<dbReference type="GO" id="GO:0043565">
    <property type="term" value="F:sequence-specific DNA binding"/>
    <property type="evidence" value="ECO:0007669"/>
    <property type="project" value="TreeGrafter"/>
</dbReference>
<organism evidence="5 6">
    <name type="scientific">Pteropus vampyrus</name>
    <name type="common">Large flying fox</name>
    <dbReference type="NCBI Taxonomy" id="132908"/>
    <lineage>
        <taxon>Eukaryota</taxon>
        <taxon>Metazoa</taxon>
        <taxon>Chordata</taxon>
        <taxon>Craniata</taxon>
        <taxon>Vertebrata</taxon>
        <taxon>Euteleostomi</taxon>
        <taxon>Mammalia</taxon>
        <taxon>Eutheria</taxon>
        <taxon>Laurasiatheria</taxon>
        <taxon>Chiroptera</taxon>
        <taxon>Yinpterochiroptera</taxon>
        <taxon>Pteropodoidea</taxon>
        <taxon>Pteropodidae</taxon>
        <taxon>Pteropodinae</taxon>
        <taxon>Pteropus</taxon>
    </lineage>
</organism>